<name>K5VQ61_PHACS</name>
<dbReference type="HOGENOM" id="CLU_1687274_0_0_1"/>
<evidence type="ECO:0000313" key="2">
    <source>
        <dbReference type="EMBL" id="EKM48860.1"/>
    </source>
</evidence>
<keyword evidence="1" id="KW-1133">Transmembrane helix</keyword>
<protein>
    <submittedName>
        <fullName evidence="2">Uncharacterized protein</fullName>
    </submittedName>
</protein>
<evidence type="ECO:0000313" key="3">
    <source>
        <dbReference type="Proteomes" id="UP000008370"/>
    </source>
</evidence>
<keyword evidence="3" id="KW-1185">Reference proteome</keyword>
<keyword evidence="1" id="KW-0472">Membrane</keyword>
<dbReference type="RefSeq" id="XP_007402590.1">
    <property type="nucleotide sequence ID" value="XM_007402528.1"/>
</dbReference>
<dbReference type="EMBL" id="JH930681">
    <property type="protein sequence ID" value="EKM48860.1"/>
    <property type="molecule type" value="Genomic_DNA"/>
</dbReference>
<dbReference type="Proteomes" id="UP000008370">
    <property type="component" value="Unassembled WGS sequence"/>
</dbReference>
<feature type="transmembrane region" description="Helical" evidence="1">
    <location>
        <begin position="6"/>
        <end position="31"/>
    </location>
</feature>
<gene>
    <name evidence="2" type="ORF">PHACADRAFT_202307</name>
</gene>
<sequence>MSLDALVSNVAITIPPALIIVSVLGATATLVSNLSQSATASDNNFEDICGKLRSSLDHINEVQKGPLDARTSKELDRIALELVACETCLRASSHDLLVNPPTVSERLQDAIGPGTSRATVVEAELSFKVSRAQVTLLKTLSEMYSVRHEQQLDSMF</sequence>
<dbReference type="InParanoid" id="K5VQ61"/>
<accession>K5VQ61</accession>
<dbReference type="AlphaFoldDB" id="K5VQ61"/>
<reference evidence="2 3" key="1">
    <citation type="journal article" date="2012" name="BMC Genomics">
        <title>Comparative genomics of the white-rot fungi, Phanerochaete carnosa and P. chrysosporium, to elucidate the genetic basis of the distinct wood types they colonize.</title>
        <authorList>
            <person name="Suzuki H."/>
            <person name="MacDonald J."/>
            <person name="Syed K."/>
            <person name="Salamov A."/>
            <person name="Hori C."/>
            <person name="Aerts A."/>
            <person name="Henrissat B."/>
            <person name="Wiebenga A."/>
            <person name="vanKuyk P.A."/>
            <person name="Barry K."/>
            <person name="Lindquist E."/>
            <person name="LaButti K."/>
            <person name="Lapidus A."/>
            <person name="Lucas S."/>
            <person name="Coutinho P."/>
            <person name="Gong Y."/>
            <person name="Samejima M."/>
            <person name="Mahadevan R."/>
            <person name="Abou-Zaid M."/>
            <person name="de Vries R.P."/>
            <person name="Igarashi K."/>
            <person name="Yadav J.S."/>
            <person name="Grigoriev I.V."/>
            <person name="Master E.R."/>
        </authorList>
    </citation>
    <scope>NUCLEOTIDE SEQUENCE [LARGE SCALE GENOMIC DNA]</scope>
    <source>
        <strain evidence="2 3">HHB-10118-sp</strain>
    </source>
</reference>
<proteinExistence type="predicted"/>
<dbReference type="KEGG" id="pco:PHACADRAFT_202307"/>
<keyword evidence="1" id="KW-0812">Transmembrane</keyword>
<dbReference type="GeneID" id="18911841"/>
<evidence type="ECO:0000256" key="1">
    <source>
        <dbReference type="SAM" id="Phobius"/>
    </source>
</evidence>
<organism evidence="2 3">
    <name type="scientific">Phanerochaete carnosa (strain HHB-10118-sp)</name>
    <name type="common">White-rot fungus</name>
    <name type="synonym">Peniophora carnosa</name>
    <dbReference type="NCBI Taxonomy" id="650164"/>
    <lineage>
        <taxon>Eukaryota</taxon>
        <taxon>Fungi</taxon>
        <taxon>Dikarya</taxon>
        <taxon>Basidiomycota</taxon>
        <taxon>Agaricomycotina</taxon>
        <taxon>Agaricomycetes</taxon>
        <taxon>Polyporales</taxon>
        <taxon>Phanerochaetaceae</taxon>
        <taxon>Phanerochaete</taxon>
    </lineage>
</organism>